<keyword evidence="3" id="KW-1185">Reference proteome</keyword>
<dbReference type="Proteomes" id="UP000218209">
    <property type="component" value="Unassembled WGS sequence"/>
</dbReference>
<feature type="compositionally biased region" description="Low complexity" evidence="1">
    <location>
        <begin position="153"/>
        <end position="203"/>
    </location>
</feature>
<proteinExistence type="predicted"/>
<evidence type="ECO:0000313" key="3">
    <source>
        <dbReference type="Proteomes" id="UP000218209"/>
    </source>
</evidence>
<evidence type="ECO:0000256" key="1">
    <source>
        <dbReference type="SAM" id="MobiDB-lite"/>
    </source>
</evidence>
<dbReference type="EMBL" id="KV918976">
    <property type="protein sequence ID" value="OSX73848.1"/>
    <property type="molecule type" value="Genomic_DNA"/>
</dbReference>
<protein>
    <submittedName>
        <fullName evidence="2">Uncharacterized protein</fullName>
    </submittedName>
</protein>
<feature type="region of interest" description="Disordered" evidence="1">
    <location>
        <begin position="1"/>
        <end position="21"/>
    </location>
</feature>
<accession>A0A1X6NZ14</accession>
<dbReference type="AlphaFoldDB" id="A0A1X6NZ14"/>
<evidence type="ECO:0000313" key="2">
    <source>
        <dbReference type="EMBL" id="OSX73848.1"/>
    </source>
</evidence>
<name>A0A1X6NZ14_PORUM</name>
<feature type="region of interest" description="Disordered" evidence="1">
    <location>
        <begin position="147"/>
        <end position="215"/>
    </location>
</feature>
<organism evidence="2 3">
    <name type="scientific">Porphyra umbilicalis</name>
    <name type="common">Purple laver</name>
    <name type="synonym">Red alga</name>
    <dbReference type="NCBI Taxonomy" id="2786"/>
    <lineage>
        <taxon>Eukaryota</taxon>
        <taxon>Rhodophyta</taxon>
        <taxon>Bangiophyceae</taxon>
        <taxon>Bangiales</taxon>
        <taxon>Bangiaceae</taxon>
        <taxon>Porphyra</taxon>
    </lineage>
</organism>
<reference evidence="2 3" key="1">
    <citation type="submission" date="2017-03" db="EMBL/GenBank/DDBJ databases">
        <title>WGS assembly of Porphyra umbilicalis.</title>
        <authorList>
            <person name="Brawley S.H."/>
            <person name="Blouin N.A."/>
            <person name="Ficko-Blean E."/>
            <person name="Wheeler G.L."/>
            <person name="Lohr M."/>
            <person name="Goodson H.V."/>
            <person name="Jenkins J.W."/>
            <person name="Blaby-Haas C.E."/>
            <person name="Helliwell K.E."/>
            <person name="Chan C."/>
            <person name="Marriage T."/>
            <person name="Bhattacharya D."/>
            <person name="Klein A.S."/>
            <person name="Badis Y."/>
            <person name="Brodie J."/>
            <person name="Cao Y."/>
            <person name="Collen J."/>
            <person name="Dittami S.M."/>
            <person name="Gachon C.M."/>
            <person name="Green B.R."/>
            <person name="Karpowicz S."/>
            <person name="Kim J.W."/>
            <person name="Kudahl U."/>
            <person name="Lin S."/>
            <person name="Michel G."/>
            <person name="Mittag M."/>
            <person name="Olson B.J."/>
            <person name="Pangilinan J."/>
            <person name="Peng Y."/>
            <person name="Qiu H."/>
            <person name="Shu S."/>
            <person name="Singer J.T."/>
            <person name="Smith A.G."/>
            <person name="Sprecher B.N."/>
            <person name="Wagner V."/>
            <person name="Wang W."/>
            <person name="Wang Z.-Y."/>
            <person name="Yan J."/>
            <person name="Yarish C."/>
            <person name="Zoeuner-Riek S."/>
            <person name="Zhuang Y."/>
            <person name="Zou Y."/>
            <person name="Lindquist E.A."/>
            <person name="Grimwood J."/>
            <person name="Barry K."/>
            <person name="Rokhsar D.S."/>
            <person name="Schmutz J."/>
            <person name="Stiller J.W."/>
            <person name="Grossman A.R."/>
            <person name="Prochnik S.E."/>
        </authorList>
    </citation>
    <scope>NUCLEOTIDE SEQUENCE [LARGE SCALE GENOMIC DNA]</scope>
    <source>
        <strain evidence="2">4086291</strain>
    </source>
</reference>
<sequence>MACPRLQRLSRRPPGGERIGAEQRLWAGGAGLQRGPRVVLGHRRDPPLRLKRERLLGHLGPPLRLPQRVDAVGKQEELASGLHGERVRIVVAGKQPEKGPQACCHSGVPPDSIIALARPLMFSRFNPVNAPTRGSARNVLMRCRTTPHRSRVTEASSVSPTASSTTRHSYTVTPRRAATAARSCRTGTDALTSRGSSSTSRSLPSPPPTTAWPVGCRTTSLISKKEKKSEPHSHHTVVGVDTMLLATASAGGCADETINCVSALNSSLMRRTVSSIGARQRLRTADHVATRWRQNPVSVSIRVTVRAVVTRSNGSDWFCTTEMTCPSWMSALYGRCGVE</sequence>
<gene>
    <name evidence="2" type="ORF">BU14_0324s0011</name>
</gene>